<dbReference type="PANTHER" id="PTHR23517:SF13">
    <property type="entry name" value="MAJOR FACILITATOR SUPERFAMILY MFS_1"/>
    <property type="match status" value="1"/>
</dbReference>
<proteinExistence type="predicted"/>
<dbReference type="Pfam" id="PF07690">
    <property type="entry name" value="MFS_1"/>
    <property type="match status" value="1"/>
</dbReference>
<dbReference type="Gene3D" id="1.20.1250.20">
    <property type="entry name" value="MFS general substrate transporter like domains"/>
    <property type="match status" value="1"/>
</dbReference>
<keyword evidence="6 7" id="KW-0472">Membrane</keyword>
<feature type="transmembrane region" description="Helical" evidence="7">
    <location>
        <begin position="276"/>
        <end position="297"/>
    </location>
</feature>
<evidence type="ECO:0000256" key="7">
    <source>
        <dbReference type="SAM" id="Phobius"/>
    </source>
</evidence>
<dbReference type="PROSITE" id="PS00216">
    <property type="entry name" value="SUGAR_TRANSPORT_1"/>
    <property type="match status" value="1"/>
</dbReference>
<feature type="transmembrane region" description="Helical" evidence="7">
    <location>
        <begin position="346"/>
        <end position="365"/>
    </location>
</feature>
<dbReference type="InterPro" id="IPR011701">
    <property type="entry name" value="MFS"/>
</dbReference>
<dbReference type="RefSeq" id="WP_144757484.1">
    <property type="nucleotide sequence ID" value="NZ_VMNW02000054.1"/>
</dbReference>
<evidence type="ECO:0000256" key="6">
    <source>
        <dbReference type="ARBA" id="ARBA00023136"/>
    </source>
</evidence>
<protein>
    <submittedName>
        <fullName evidence="9">MFS transporter</fullName>
    </submittedName>
</protein>
<feature type="transmembrane region" description="Helical" evidence="7">
    <location>
        <begin position="104"/>
        <end position="128"/>
    </location>
</feature>
<dbReference type="InterPro" id="IPR050171">
    <property type="entry name" value="MFS_Transporters"/>
</dbReference>
<dbReference type="Proteomes" id="UP000319769">
    <property type="component" value="Unassembled WGS sequence"/>
</dbReference>
<accession>A0A5N0UVN1</accession>
<evidence type="ECO:0000256" key="1">
    <source>
        <dbReference type="ARBA" id="ARBA00004651"/>
    </source>
</evidence>
<feature type="transmembrane region" description="Helical" evidence="7">
    <location>
        <begin position="140"/>
        <end position="163"/>
    </location>
</feature>
<dbReference type="SUPFAM" id="SSF103473">
    <property type="entry name" value="MFS general substrate transporter"/>
    <property type="match status" value="1"/>
</dbReference>
<feature type="transmembrane region" description="Helical" evidence="7">
    <location>
        <begin position="249"/>
        <end position="269"/>
    </location>
</feature>
<evidence type="ECO:0000256" key="5">
    <source>
        <dbReference type="ARBA" id="ARBA00022989"/>
    </source>
</evidence>
<dbReference type="InterPro" id="IPR020846">
    <property type="entry name" value="MFS_dom"/>
</dbReference>
<dbReference type="OrthoDB" id="5242249at2"/>
<feature type="domain" description="Major facilitator superfamily (MFS) profile" evidence="8">
    <location>
        <begin position="1"/>
        <end position="395"/>
    </location>
</feature>
<dbReference type="PANTHER" id="PTHR23517">
    <property type="entry name" value="RESISTANCE PROTEIN MDTM, PUTATIVE-RELATED-RELATED"/>
    <property type="match status" value="1"/>
</dbReference>
<keyword evidence="10" id="KW-1185">Reference proteome</keyword>
<keyword evidence="5 7" id="KW-1133">Transmembrane helix</keyword>
<keyword evidence="4 7" id="KW-0812">Transmembrane</keyword>
<dbReference type="AlphaFoldDB" id="A0A5N0UVN1"/>
<dbReference type="GO" id="GO:0022857">
    <property type="term" value="F:transmembrane transporter activity"/>
    <property type="evidence" value="ECO:0007669"/>
    <property type="project" value="InterPro"/>
</dbReference>
<reference evidence="9" key="1">
    <citation type="submission" date="2019-09" db="EMBL/GenBank/DDBJ databases">
        <authorList>
            <person name="Teo W.F.A."/>
            <person name="Duangmal K."/>
        </authorList>
    </citation>
    <scope>NUCLEOTIDE SEQUENCE [LARGE SCALE GENOMIC DNA]</scope>
    <source>
        <strain evidence="9">K81G1</strain>
    </source>
</reference>
<dbReference type="GO" id="GO:0005886">
    <property type="term" value="C:plasma membrane"/>
    <property type="evidence" value="ECO:0007669"/>
    <property type="project" value="UniProtKB-SubCell"/>
</dbReference>
<dbReference type="InterPro" id="IPR036259">
    <property type="entry name" value="MFS_trans_sf"/>
</dbReference>
<evidence type="ECO:0000259" key="8">
    <source>
        <dbReference type="PROSITE" id="PS50850"/>
    </source>
</evidence>
<evidence type="ECO:0000313" key="9">
    <source>
        <dbReference type="EMBL" id="KAA9155793.1"/>
    </source>
</evidence>
<evidence type="ECO:0000313" key="10">
    <source>
        <dbReference type="Proteomes" id="UP000319769"/>
    </source>
</evidence>
<sequence>MTQELMKEPTAARGAAWLRPAVAVAAIGWGANQFSPLIVFYQQHGVSTTATGVMFGLYAVGLIPALLVGGRWSDQAGRKRVVVVALLFSLAATVLLILGKEVLFLLFVGRFVAGISSGLAFGTGAAWIREDSPGGHRGARRATIAMTTGFGLGPLVAGLLGQWTPDPQVWPYLPNLVLCVVALWLLAGADSRRPLTSPSAEQVATAARSEVNRHLLRVSLLFAPWVFGTAAIALAYLPGLVAKGSNPLAFAAIATAIPAFVGVLVQPVIARGDRLATALLMPAMGVTVVALGIAVWAAAASTVWAVIVAEIALGAAYGITQFAGLADIQQITPRTLLGYATSTYQALAYLGFAVPYLLSLAHVALGWSPALGLAAVTAIAVVATLGLLLNVRRTKVH</sequence>
<dbReference type="PROSITE" id="PS50850">
    <property type="entry name" value="MFS"/>
    <property type="match status" value="1"/>
</dbReference>
<evidence type="ECO:0000256" key="4">
    <source>
        <dbReference type="ARBA" id="ARBA00022692"/>
    </source>
</evidence>
<evidence type="ECO:0000256" key="2">
    <source>
        <dbReference type="ARBA" id="ARBA00022448"/>
    </source>
</evidence>
<feature type="transmembrane region" description="Helical" evidence="7">
    <location>
        <begin position="81"/>
        <end position="98"/>
    </location>
</feature>
<name>A0A5N0UVN1_9PSEU</name>
<feature type="transmembrane region" description="Helical" evidence="7">
    <location>
        <begin position="169"/>
        <end position="187"/>
    </location>
</feature>
<feature type="transmembrane region" description="Helical" evidence="7">
    <location>
        <begin position="371"/>
        <end position="391"/>
    </location>
</feature>
<feature type="transmembrane region" description="Helical" evidence="7">
    <location>
        <begin position="47"/>
        <end position="69"/>
    </location>
</feature>
<evidence type="ECO:0000256" key="3">
    <source>
        <dbReference type="ARBA" id="ARBA00022475"/>
    </source>
</evidence>
<feature type="transmembrane region" description="Helical" evidence="7">
    <location>
        <begin position="303"/>
        <end position="325"/>
    </location>
</feature>
<feature type="transmembrane region" description="Helical" evidence="7">
    <location>
        <begin position="21"/>
        <end position="41"/>
    </location>
</feature>
<dbReference type="InterPro" id="IPR005829">
    <property type="entry name" value="Sugar_transporter_CS"/>
</dbReference>
<keyword evidence="3" id="KW-1003">Cell membrane</keyword>
<dbReference type="EMBL" id="VMNW02000054">
    <property type="protein sequence ID" value="KAA9155793.1"/>
    <property type="molecule type" value="Genomic_DNA"/>
</dbReference>
<comment type="caution">
    <text evidence="9">The sequence shown here is derived from an EMBL/GenBank/DDBJ whole genome shotgun (WGS) entry which is preliminary data.</text>
</comment>
<comment type="subcellular location">
    <subcellularLocation>
        <location evidence="1">Cell membrane</location>
        <topology evidence="1">Multi-pass membrane protein</topology>
    </subcellularLocation>
</comment>
<feature type="transmembrane region" description="Helical" evidence="7">
    <location>
        <begin position="218"/>
        <end position="237"/>
    </location>
</feature>
<gene>
    <name evidence="9" type="ORF">FPZ12_029095</name>
</gene>
<keyword evidence="2" id="KW-0813">Transport</keyword>
<organism evidence="9 10">
    <name type="scientific">Amycolatopsis acidicola</name>
    <dbReference type="NCBI Taxonomy" id="2596893"/>
    <lineage>
        <taxon>Bacteria</taxon>
        <taxon>Bacillati</taxon>
        <taxon>Actinomycetota</taxon>
        <taxon>Actinomycetes</taxon>
        <taxon>Pseudonocardiales</taxon>
        <taxon>Pseudonocardiaceae</taxon>
        <taxon>Amycolatopsis</taxon>
    </lineage>
</organism>